<dbReference type="Pfam" id="PF07087">
    <property type="entry name" value="DUF1353"/>
    <property type="match status" value="1"/>
</dbReference>
<evidence type="ECO:0008006" key="3">
    <source>
        <dbReference type="Google" id="ProtNLM"/>
    </source>
</evidence>
<dbReference type="InterPro" id="IPR010767">
    <property type="entry name" value="Phage_CGC-2007_Cje0229"/>
</dbReference>
<dbReference type="EMBL" id="JACHGF010000014">
    <property type="protein sequence ID" value="MBB5287127.1"/>
    <property type="molecule type" value="Genomic_DNA"/>
</dbReference>
<dbReference type="AlphaFoldDB" id="A0A840U024"/>
<dbReference type="Proteomes" id="UP000557307">
    <property type="component" value="Unassembled WGS sequence"/>
</dbReference>
<keyword evidence="2" id="KW-1185">Reference proteome</keyword>
<reference evidence="1 2" key="1">
    <citation type="submission" date="2020-08" db="EMBL/GenBank/DDBJ databases">
        <title>Genomic Encyclopedia of Type Strains, Phase IV (KMG-IV): sequencing the most valuable type-strain genomes for metagenomic binning, comparative biology and taxonomic classification.</title>
        <authorList>
            <person name="Goeker M."/>
        </authorList>
    </citation>
    <scope>NUCLEOTIDE SEQUENCE [LARGE SCALE GENOMIC DNA]</scope>
    <source>
        <strain evidence="1 2">DSM 105074</strain>
    </source>
</reference>
<accession>A0A840U024</accession>
<protein>
    <recommendedName>
        <fullName evidence="3">DUF1353 domain-containing protein</fullName>
    </recommendedName>
</protein>
<name>A0A840U024_9BACT</name>
<gene>
    <name evidence="1" type="ORF">HNQ92_005289</name>
</gene>
<evidence type="ECO:0000313" key="1">
    <source>
        <dbReference type="EMBL" id="MBB5287127.1"/>
    </source>
</evidence>
<comment type="caution">
    <text evidence="1">The sequence shown here is derived from an EMBL/GenBank/DDBJ whole genome shotgun (WGS) entry which is preliminary data.</text>
</comment>
<organism evidence="1 2">
    <name type="scientific">Rhabdobacter roseus</name>
    <dbReference type="NCBI Taxonomy" id="1655419"/>
    <lineage>
        <taxon>Bacteria</taxon>
        <taxon>Pseudomonadati</taxon>
        <taxon>Bacteroidota</taxon>
        <taxon>Cytophagia</taxon>
        <taxon>Cytophagales</taxon>
        <taxon>Cytophagaceae</taxon>
        <taxon>Rhabdobacter</taxon>
    </lineage>
</organism>
<evidence type="ECO:0000313" key="2">
    <source>
        <dbReference type="Proteomes" id="UP000557307"/>
    </source>
</evidence>
<proteinExistence type="predicted"/>
<dbReference type="RefSeq" id="WP_184178922.1">
    <property type="nucleotide sequence ID" value="NZ_JACHGF010000014.1"/>
</dbReference>
<sequence>MRTYPDVPLAKCTSGKPTWWMVTEDVLCEDADGSRYIIPAGFVSNFASMPSLLYPLIPPHGPSAIPSVKHDYRYTHLVGMGELGYWEARLAADRQYYRDLRKAGVKRKIARAMYRGVRAGGWWWWNRHARRKLGELMQIYVSLHL</sequence>